<reference evidence="1" key="1">
    <citation type="submission" date="2022-07" db="EMBL/GenBank/DDBJ databases">
        <title>Phylogenomic reconstructions and comparative analyses of Kickxellomycotina fungi.</title>
        <authorList>
            <person name="Reynolds N.K."/>
            <person name="Stajich J.E."/>
            <person name="Barry K."/>
            <person name="Grigoriev I.V."/>
            <person name="Crous P."/>
            <person name="Smith M.E."/>
        </authorList>
    </citation>
    <scope>NUCLEOTIDE SEQUENCE</scope>
    <source>
        <strain evidence="1">RSA 861</strain>
    </source>
</reference>
<name>A0A9W7ZJ17_9FUNG</name>
<dbReference type="EMBL" id="JANBPT010001401">
    <property type="protein sequence ID" value="KAJ1908248.1"/>
    <property type="molecule type" value="Genomic_DNA"/>
</dbReference>
<proteinExistence type="predicted"/>
<sequence length="106" mass="11651">MANSDIASFPTPKLLNEMVNILPKQFAATVVATLAAQGKVKETLAYLEALEEYVKLSKASLPANDNTYDWDSDPESPDAYFKNPMISCTKDGKLSFISYGKPRSEV</sequence>
<dbReference type="AlphaFoldDB" id="A0A9W7ZJ17"/>
<keyword evidence="2" id="KW-1185">Reference proteome</keyword>
<comment type="caution">
    <text evidence="1">The sequence shown here is derived from an EMBL/GenBank/DDBJ whole genome shotgun (WGS) entry which is preliminary data.</text>
</comment>
<gene>
    <name evidence="1" type="ORF">IWQ60_011712</name>
</gene>
<dbReference type="Proteomes" id="UP001150569">
    <property type="component" value="Unassembled WGS sequence"/>
</dbReference>
<organism evidence="1 2">
    <name type="scientific">Tieghemiomyces parasiticus</name>
    <dbReference type="NCBI Taxonomy" id="78921"/>
    <lineage>
        <taxon>Eukaryota</taxon>
        <taxon>Fungi</taxon>
        <taxon>Fungi incertae sedis</taxon>
        <taxon>Zoopagomycota</taxon>
        <taxon>Kickxellomycotina</taxon>
        <taxon>Dimargaritomycetes</taxon>
        <taxon>Dimargaritales</taxon>
        <taxon>Dimargaritaceae</taxon>
        <taxon>Tieghemiomyces</taxon>
    </lineage>
</organism>
<evidence type="ECO:0000313" key="2">
    <source>
        <dbReference type="Proteomes" id="UP001150569"/>
    </source>
</evidence>
<accession>A0A9W7ZJ17</accession>
<protein>
    <submittedName>
        <fullName evidence="1">Uncharacterized protein</fullName>
    </submittedName>
</protein>
<evidence type="ECO:0000313" key="1">
    <source>
        <dbReference type="EMBL" id="KAJ1908248.1"/>
    </source>
</evidence>